<keyword evidence="2" id="KW-1185">Reference proteome</keyword>
<dbReference type="Proteomes" id="UP000801492">
    <property type="component" value="Unassembled WGS sequence"/>
</dbReference>
<protein>
    <submittedName>
        <fullName evidence="1">Uncharacterized protein</fullName>
    </submittedName>
</protein>
<dbReference type="OrthoDB" id="8180029at2759"/>
<feature type="non-terminal residue" evidence="1">
    <location>
        <position position="52"/>
    </location>
</feature>
<proteinExistence type="predicted"/>
<reference evidence="1" key="1">
    <citation type="submission" date="2019-08" db="EMBL/GenBank/DDBJ databases">
        <title>The genome of the North American firefly Photinus pyralis.</title>
        <authorList>
            <consortium name="Photinus pyralis genome working group"/>
            <person name="Fallon T.R."/>
            <person name="Sander Lower S.E."/>
            <person name="Weng J.-K."/>
        </authorList>
    </citation>
    <scope>NUCLEOTIDE SEQUENCE</scope>
    <source>
        <strain evidence="1">TRF0915ILg1</strain>
        <tissue evidence="1">Whole body</tissue>
    </source>
</reference>
<evidence type="ECO:0000313" key="1">
    <source>
        <dbReference type="EMBL" id="KAF2889852.1"/>
    </source>
</evidence>
<dbReference type="AlphaFoldDB" id="A0A8K0CT66"/>
<accession>A0A8K0CT66</accession>
<name>A0A8K0CT66_IGNLU</name>
<feature type="non-terminal residue" evidence="1">
    <location>
        <position position="1"/>
    </location>
</feature>
<organism evidence="1 2">
    <name type="scientific">Ignelater luminosus</name>
    <name type="common">Cucubano</name>
    <name type="synonym">Pyrophorus luminosus</name>
    <dbReference type="NCBI Taxonomy" id="2038154"/>
    <lineage>
        <taxon>Eukaryota</taxon>
        <taxon>Metazoa</taxon>
        <taxon>Ecdysozoa</taxon>
        <taxon>Arthropoda</taxon>
        <taxon>Hexapoda</taxon>
        <taxon>Insecta</taxon>
        <taxon>Pterygota</taxon>
        <taxon>Neoptera</taxon>
        <taxon>Endopterygota</taxon>
        <taxon>Coleoptera</taxon>
        <taxon>Polyphaga</taxon>
        <taxon>Elateriformia</taxon>
        <taxon>Elateroidea</taxon>
        <taxon>Elateridae</taxon>
        <taxon>Agrypninae</taxon>
        <taxon>Pyrophorini</taxon>
        <taxon>Ignelater</taxon>
    </lineage>
</organism>
<gene>
    <name evidence="1" type="ORF">ILUMI_16321</name>
</gene>
<evidence type="ECO:0000313" key="2">
    <source>
        <dbReference type="Proteomes" id="UP000801492"/>
    </source>
</evidence>
<dbReference type="EMBL" id="VTPC01061640">
    <property type="protein sequence ID" value="KAF2889852.1"/>
    <property type="molecule type" value="Genomic_DNA"/>
</dbReference>
<comment type="caution">
    <text evidence="1">The sequence shown here is derived from an EMBL/GenBank/DDBJ whole genome shotgun (WGS) entry which is preliminary data.</text>
</comment>
<sequence>VEVQLYKMASNEYRFFPVTFTANACAEYTKNSFGIRDLLIRTSNANPCNMKK</sequence>